<evidence type="ECO:0000313" key="2">
    <source>
        <dbReference type="EMBL" id="MBO1319173.1"/>
    </source>
</evidence>
<comment type="caution">
    <text evidence="2">The sequence shown here is derived from an EMBL/GenBank/DDBJ whole genome shotgun (WGS) entry which is preliminary data.</text>
</comment>
<dbReference type="EMBL" id="JAFREP010000008">
    <property type="protein sequence ID" value="MBO1319173.1"/>
    <property type="molecule type" value="Genomic_DNA"/>
</dbReference>
<feature type="chain" id="PRO_5035155439" evidence="1">
    <location>
        <begin position="22"/>
        <end position="286"/>
    </location>
</feature>
<dbReference type="RefSeq" id="WP_207858992.1">
    <property type="nucleotide sequence ID" value="NZ_JAFREP010000008.1"/>
</dbReference>
<reference evidence="2" key="1">
    <citation type="submission" date="2021-03" db="EMBL/GenBank/DDBJ databases">
        <authorList>
            <person name="Wang G."/>
        </authorList>
    </citation>
    <scope>NUCLEOTIDE SEQUENCE</scope>
    <source>
        <strain evidence="2">KCTC 12899</strain>
    </source>
</reference>
<keyword evidence="3" id="KW-1185">Reference proteome</keyword>
<dbReference type="AlphaFoldDB" id="A0A8J7U2C7"/>
<protein>
    <submittedName>
        <fullName evidence="2">Uncharacterized protein</fullName>
    </submittedName>
</protein>
<accession>A0A8J7U2C7</accession>
<gene>
    <name evidence="2" type="ORF">J3U88_11940</name>
</gene>
<organism evidence="2 3">
    <name type="scientific">Acanthopleuribacter pedis</name>
    <dbReference type="NCBI Taxonomy" id="442870"/>
    <lineage>
        <taxon>Bacteria</taxon>
        <taxon>Pseudomonadati</taxon>
        <taxon>Acidobacteriota</taxon>
        <taxon>Holophagae</taxon>
        <taxon>Acanthopleuribacterales</taxon>
        <taxon>Acanthopleuribacteraceae</taxon>
        <taxon>Acanthopleuribacter</taxon>
    </lineage>
</organism>
<proteinExistence type="predicted"/>
<evidence type="ECO:0000313" key="3">
    <source>
        <dbReference type="Proteomes" id="UP000664417"/>
    </source>
</evidence>
<sequence length="286" mass="32358">MLHPRVFTLFMFLLGCVTLSASEPLSENAIAFAPLDGALWEGNVTITIDGPLFSQYSATRMEDLGGAKVPVAFFKEKSDFKVDVDVTLQFQINDLGETSMLITNSFDGKQRLLFEKRYQYREERTIEKTNITTQELVKVMEKRETEIVYDQNQAFNRSGFDIGEVRFSSSGQMKKKGEIVIEGDLNLEFWGDARSVSIEERDPSPTEYAAVQKVATYRNKFSLPLKFSITVKHKKKPVEGAFTPEVEIVDPMVPESDVEGGRSYFSHKIVTNGSYTLTPLFAKKKK</sequence>
<feature type="signal peptide" evidence="1">
    <location>
        <begin position="1"/>
        <end position="21"/>
    </location>
</feature>
<evidence type="ECO:0000256" key="1">
    <source>
        <dbReference type="SAM" id="SignalP"/>
    </source>
</evidence>
<dbReference type="PROSITE" id="PS51257">
    <property type="entry name" value="PROKAR_LIPOPROTEIN"/>
    <property type="match status" value="1"/>
</dbReference>
<name>A0A8J7U2C7_9BACT</name>
<keyword evidence="1" id="KW-0732">Signal</keyword>
<dbReference type="Proteomes" id="UP000664417">
    <property type="component" value="Unassembled WGS sequence"/>
</dbReference>